<gene>
    <name evidence="2" type="ORF">DPMN_036115</name>
</gene>
<keyword evidence="1" id="KW-1133">Transmembrane helix</keyword>
<evidence type="ECO:0000256" key="1">
    <source>
        <dbReference type="SAM" id="Phobius"/>
    </source>
</evidence>
<reference evidence="2" key="1">
    <citation type="journal article" date="2019" name="bioRxiv">
        <title>The Genome of the Zebra Mussel, Dreissena polymorpha: A Resource for Invasive Species Research.</title>
        <authorList>
            <person name="McCartney M.A."/>
            <person name="Auch B."/>
            <person name="Kono T."/>
            <person name="Mallez S."/>
            <person name="Zhang Y."/>
            <person name="Obille A."/>
            <person name="Becker A."/>
            <person name="Abrahante J.E."/>
            <person name="Garbe J."/>
            <person name="Badalamenti J.P."/>
            <person name="Herman A."/>
            <person name="Mangelson H."/>
            <person name="Liachko I."/>
            <person name="Sullivan S."/>
            <person name="Sone E.D."/>
            <person name="Koren S."/>
            <person name="Silverstein K.A.T."/>
            <person name="Beckman K.B."/>
            <person name="Gohl D.M."/>
        </authorList>
    </citation>
    <scope>NUCLEOTIDE SEQUENCE</scope>
    <source>
        <strain evidence="2">Duluth1</strain>
        <tissue evidence="2">Whole animal</tissue>
    </source>
</reference>
<keyword evidence="1" id="KW-0472">Membrane</keyword>
<organism evidence="2 3">
    <name type="scientific">Dreissena polymorpha</name>
    <name type="common">Zebra mussel</name>
    <name type="synonym">Mytilus polymorpha</name>
    <dbReference type="NCBI Taxonomy" id="45954"/>
    <lineage>
        <taxon>Eukaryota</taxon>
        <taxon>Metazoa</taxon>
        <taxon>Spiralia</taxon>
        <taxon>Lophotrochozoa</taxon>
        <taxon>Mollusca</taxon>
        <taxon>Bivalvia</taxon>
        <taxon>Autobranchia</taxon>
        <taxon>Heteroconchia</taxon>
        <taxon>Euheterodonta</taxon>
        <taxon>Imparidentia</taxon>
        <taxon>Neoheterodontei</taxon>
        <taxon>Myida</taxon>
        <taxon>Dreissenoidea</taxon>
        <taxon>Dreissenidae</taxon>
        <taxon>Dreissena</taxon>
    </lineage>
</organism>
<evidence type="ECO:0000313" key="2">
    <source>
        <dbReference type="EMBL" id="KAH3872892.1"/>
    </source>
</evidence>
<keyword evidence="3" id="KW-1185">Reference proteome</keyword>
<name>A0A9D4MCC9_DREPO</name>
<keyword evidence="1" id="KW-0812">Transmembrane</keyword>
<dbReference type="Proteomes" id="UP000828390">
    <property type="component" value="Unassembled WGS sequence"/>
</dbReference>
<sequence length="50" mass="5582">MVTQLPQIVIPTVIIEMSLEMMTSLIPLQTVMLTLILLHLLEMTIVDCGT</sequence>
<accession>A0A9D4MCC9</accession>
<protein>
    <submittedName>
        <fullName evidence="2">Uncharacterized protein</fullName>
    </submittedName>
</protein>
<feature type="transmembrane region" description="Helical" evidence="1">
    <location>
        <begin position="26"/>
        <end position="46"/>
    </location>
</feature>
<comment type="caution">
    <text evidence="2">The sequence shown here is derived from an EMBL/GenBank/DDBJ whole genome shotgun (WGS) entry which is preliminary data.</text>
</comment>
<dbReference type="AlphaFoldDB" id="A0A9D4MCC9"/>
<proteinExistence type="predicted"/>
<dbReference type="EMBL" id="JAIWYP010000002">
    <property type="protein sequence ID" value="KAH3872892.1"/>
    <property type="molecule type" value="Genomic_DNA"/>
</dbReference>
<reference evidence="2" key="2">
    <citation type="submission" date="2020-11" db="EMBL/GenBank/DDBJ databases">
        <authorList>
            <person name="McCartney M.A."/>
            <person name="Auch B."/>
            <person name="Kono T."/>
            <person name="Mallez S."/>
            <person name="Becker A."/>
            <person name="Gohl D.M."/>
            <person name="Silverstein K.A.T."/>
            <person name="Koren S."/>
            <person name="Bechman K.B."/>
            <person name="Herman A."/>
            <person name="Abrahante J.E."/>
            <person name="Garbe J."/>
        </authorList>
    </citation>
    <scope>NUCLEOTIDE SEQUENCE</scope>
    <source>
        <strain evidence="2">Duluth1</strain>
        <tissue evidence="2">Whole animal</tissue>
    </source>
</reference>
<evidence type="ECO:0000313" key="3">
    <source>
        <dbReference type="Proteomes" id="UP000828390"/>
    </source>
</evidence>